<proteinExistence type="predicted"/>
<dbReference type="EMBL" id="CP029608">
    <property type="protein sequence ID" value="AXI61360.1"/>
    <property type="molecule type" value="Genomic_DNA"/>
</dbReference>
<gene>
    <name evidence="1" type="ORF">DLD99_13045</name>
</gene>
<accession>A0A345RPZ4</accession>
<sequence length="117" mass="12868">MYAFAIREAYGSKEVLIEFYPQPSDIGFQEALRLALVPLGFSVSTTEHGIWASHPHPENKFGSVRIDSDSWTVFGEADQCSDNLTLNRQIIEELGSILTASGALQEVPWHGAGESDD</sequence>
<name>A0A345RPZ4_9PSED</name>
<dbReference type="KEGG" id="pke:DLD99_13045"/>
<organism evidence="1 2">
    <name type="scientific">Pseudomonas kribbensis</name>
    <dbReference type="NCBI Taxonomy" id="1628086"/>
    <lineage>
        <taxon>Bacteria</taxon>
        <taxon>Pseudomonadati</taxon>
        <taxon>Pseudomonadota</taxon>
        <taxon>Gammaproteobacteria</taxon>
        <taxon>Pseudomonadales</taxon>
        <taxon>Pseudomonadaceae</taxon>
        <taxon>Pseudomonas</taxon>
    </lineage>
</organism>
<dbReference type="Proteomes" id="UP000253720">
    <property type="component" value="Chromosome"/>
</dbReference>
<evidence type="ECO:0000313" key="1">
    <source>
        <dbReference type="EMBL" id="AXI61360.1"/>
    </source>
</evidence>
<dbReference type="AlphaFoldDB" id="A0A345RPZ4"/>
<evidence type="ECO:0000313" key="2">
    <source>
        <dbReference type="Proteomes" id="UP000253720"/>
    </source>
</evidence>
<dbReference type="RefSeq" id="WP_114882609.1">
    <property type="nucleotide sequence ID" value="NZ_CP029608.1"/>
</dbReference>
<reference evidence="1 2" key="1">
    <citation type="submission" date="2018-05" db="EMBL/GenBank/DDBJ databases">
        <title>Complete genome sequence of Pseudomonas kribbensis 46-2(T).</title>
        <authorList>
            <person name="Jeong H."/>
            <person name="Lee S.-G."/>
            <person name="Rha E."/>
            <person name="Kim H."/>
        </authorList>
    </citation>
    <scope>NUCLEOTIDE SEQUENCE [LARGE SCALE GENOMIC DNA]</scope>
    <source>
        <strain evidence="1 2">46-2</strain>
    </source>
</reference>
<keyword evidence="2" id="KW-1185">Reference proteome</keyword>
<protein>
    <submittedName>
        <fullName evidence="1">Uncharacterized protein</fullName>
    </submittedName>
</protein>